<gene>
    <name evidence="1" type="ORF">EGYM00163_LOCUS51534</name>
</gene>
<proteinExistence type="predicted"/>
<name>A0A7S4GLZ7_9EUGL</name>
<evidence type="ECO:0000313" key="1">
    <source>
        <dbReference type="EMBL" id="CAE0840933.1"/>
    </source>
</evidence>
<protein>
    <submittedName>
        <fullName evidence="1">Uncharacterized protein</fullName>
    </submittedName>
</protein>
<accession>A0A7S4GLZ7</accession>
<reference evidence="1" key="1">
    <citation type="submission" date="2021-01" db="EMBL/GenBank/DDBJ databases">
        <authorList>
            <person name="Corre E."/>
            <person name="Pelletier E."/>
            <person name="Niang G."/>
            <person name="Scheremetjew M."/>
            <person name="Finn R."/>
            <person name="Kale V."/>
            <person name="Holt S."/>
            <person name="Cochrane G."/>
            <person name="Meng A."/>
            <person name="Brown T."/>
            <person name="Cohen L."/>
        </authorList>
    </citation>
    <scope>NUCLEOTIDE SEQUENCE</scope>
    <source>
        <strain evidence="1">CCMP1594</strain>
    </source>
</reference>
<dbReference type="EMBL" id="HBJA01149761">
    <property type="protein sequence ID" value="CAE0840933.1"/>
    <property type="molecule type" value="Transcribed_RNA"/>
</dbReference>
<dbReference type="AlphaFoldDB" id="A0A7S4GLZ7"/>
<organism evidence="1">
    <name type="scientific">Eutreptiella gymnastica</name>
    <dbReference type="NCBI Taxonomy" id="73025"/>
    <lineage>
        <taxon>Eukaryota</taxon>
        <taxon>Discoba</taxon>
        <taxon>Euglenozoa</taxon>
        <taxon>Euglenida</taxon>
        <taxon>Spirocuta</taxon>
        <taxon>Euglenophyceae</taxon>
        <taxon>Eutreptiales</taxon>
        <taxon>Eutreptiaceae</taxon>
        <taxon>Eutreptiella</taxon>
    </lineage>
</organism>
<sequence>MAPCDANASVTTMLLTQKAQRDQERAKTGKRNLCLTLAAVTAPMRKMSPRDPEENAAPCCRFNLERRPRPARRPQRFPELRVMHPAPNRPPVCLRTARLSSDLLAYLQTALPARRPEDLRVFGFERQGAPCSSAPQHVCYEGHFHVMAPPGPVTSLHPRGGVDVRKPAAPLQMRAFFAAFRQKNSSWSQKLLAALPSKDPCTELFCCIIEAGRHFADMAVQVRYGDAIDRPHIRWHCDGPSSLLRLALQAHGTRALHLKDSQASGEPPHHVGWQEPGDVCLSAPLAFQYGVQYPATDWQHPTVAVECRALLTKAEHQLLLMHYTALEKLLHTVSKALSQAHLQLPSLAEVQAAARHLSHEEAGGGACAKA</sequence>